<accession>A0AAV4XN27</accession>
<comment type="caution">
    <text evidence="1">The sequence shown here is derived from an EMBL/GenBank/DDBJ whole genome shotgun (WGS) entry which is preliminary data.</text>
</comment>
<dbReference type="EMBL" id="BPLR01017917">
    <property type="protein sequence ID" value="GIY95459.1"/>
    <property type="molecule type" value="Genomic_DNA"/>
</dbReference>
<name>A0AAV4XN27_CAEEX</name>
<keyword evidence="2" id="KW-1185">Reference proteome</keyword>
<gene>
    <name evidence="1" type="ORF">CEXT_750351</name>
</gene>
<dbReference type="Proteomes" id="UP001054945">
    <property type="component" value="Unassembled WGS sequence"/>
</dbReference>
<organism evidence="1 2">
    <name type="scientific">Caerostris extrusa</name>
    <name type="common">Bark spider</name>
    <name type="synonym">Caerostris bankana</name>
    <dbReference type="NCBI Taxonomy" id="172846"/>
    <lineage>
        <taxon>Eukaryota</taxon>
        <taxon>Metazoa</taxon>
        <taxon>Ecdysozoa</taxon>
        <taxon>Arthropoda</taxon>
        <taxon>Chelicerata</taxon>
        <taxon>Arachnida</taxon>
        <taxon>Araneae</taxon>
        <taxon>Araneomorphae</taxon>
        <taxon>Entelegynae</taxon>
        <taxon>Araneoidea</taxon>
        <taxon>Araneidae</taxon>
        <taxon>Caerostris</taxon>
    </lineage>
</organism>
<proteinExistence type="predicted"/>
<evidence type="ECO:0000313" key="1">
    <source>
        <dbReference type="EMBL" id="GIY95459.1"/>
    </source>
</evidence>
<dbReference type="AlphaFoldDB" id="A0AAV4XN27"/>
<sequence length="140" mass="15898">MALWIIRCISELGKLGSKFEPKSPVSFPLVGMINSLGKTRTENSHLFPASWYDTFLRSNLENYQNPKLSVAEGNVRNESNFKSDGEFPNSQINKQRVIMISMFAMDSLKMRGKSIHRRDCCANALRALEFTFESLSRTGN</sequence>
<reference evidence="1 2" key="1">
    <citation type="submission" date="2021-06" db="EMBL/GenBank/DDBJ databases">
        <title>Caerostris extrusa draft genome.</title>
        <authorList>
            <person name="Kono N."/>
            <person name="Arakawa K."/>
        </authorList>
    </citation>
    <scope>NUCLEOTIDE SEQUENCE [LARGE SCALE GENOMIC DNA]</scope>
</reference>
<protein>
    <submittedName>
        <fullName evidence="1">Uncharacterized protein</fullName>
    </submittedName>
</protein>
<evidence type="ECO:0000313" key="2">
    <source>
        <dbReference type="Proteomes" id="UP001054945"/>
    </source>
</evidence>